<gene>
    <name evidence="6" type="primary">purS</name>
    <name evidence="7" type="ORF">TE42_06370</name>
</gene>
<dbReference type="EMBL" id="JXQG01000034">
    <property type="protein sequence ID" value="KKZ11962.1"/>
    <property type="molecule type" value="Genomic_DNA"/>
</dbReference>
<proteinExistence type="inferred from homology"/>
<dbReference type="NCBIfam" id="NF004630">
    <property type="entry name" value="PRK05974.1"/>
    <property type="match status" value="1"/>
</dbReference>
<dbReference type="GO" id="GO:0005737">
    <property type="term" value="C:cytoplasm"/>
    <property type="evidence" value="ECO:0007669"/>
    <property type="project" value="UniProtKB-SubCell"/>
</dbReference>
<dbReference type="AlphaFoldDB" id="A0A0G2HLL8"/>
<keyword evidence="4 6" id="KW-0658">Purine biosynthesis</keyword>
<keyword evidence="5 6" id="KW-0067">ATP-binding</keyword>
<dbReference type="SUPFAM" id="SSF82697">
    <property type="entry name" value="PurS-like"/>
    <property type="match status" value="1"/>
</dbReference>
<dbReference type="InterPro" id="IPR036604">
    <property type="entry name" value="PurS-like_sf"/>
</dbReference>
<organism evidence="7 8">
    <name type="scientific">Candidatus Synechococcus spongiarum SP3</name>
    <dbReference type="NCBI Taxonomy" id="1604020"/>
    <lineage>
        <taxon>Bacteria</taxon>
        <taxon>Bacillati</taxon>
        <taxon>Cyanobacteriota</taxon>
        <taxon>Cyanophyceae</taxon>
        <taxon>Synechococcales</taxon>
        <taxon>Synechococcaceae</taxon>
        <taxon>Synechococcus</taxon>
    </lineage>
</organism>
<evidence type="ECO:0000256" key="2">
    <source>
        <dbReference type="ARBA" id="ARBA00022598"/>
    </source>
</evidence>
<evidence type="ECO:0000313" key="8">
    <source>
        <dbReference type="Proteomes" id="UP000035067"/>
    </source>
</evidence>
<comment type="similarity">
    <text evidence="6">Belongs to the PurS family.</text>
</comment>
<evidence type="ECO:0000256" key="6">
    <source>
        <dbReference type="HAMAP-Rule" id="MF_01926"/>
    </source>
</evidence>
<dbReference type="UniPathway" id="UPA00074">
    <property type="reaction ID" value="UER00128"/>
</dbReference>
<dbReference type="PANTHER" id="PTHR34696">
    <property type="entry name" value="PHOSPHORIBOSYLFORMYLGLYCINAMIDINE SYNTHASE SUBUNIT PURS"/>
    <property type="match status" value="1"/>
</dbReference>
<keyword evidence="3 6" id="KW-0547">Nucleotide-binding</keyword>
<comment type="subunit">
    <text evidence="6">Part of the FGAM synthase complex composed of 1 PurL, 1 PurQ and 2 PurS subunits.</text>
</comment>
<evidence type="ECO:0000313" key="7">
    <source>
        <dbReference type="EMBL" id="KKZ11962.1"/>
    </source>
</evidence>
<dbReference type="Gene3D" id="3.30.1280.10">
    <property type="entry name" value="Phosphoribosylformylglycinamidine synthase subunit PurS"/>
    <property type="match status" value="1"/>
</dbReference>
<comment type="caution">
    <text evidence="7">The sequence shown here is derived from an EMBL/GenBank/DDBJ whole genome shotgun (WGS) entry which is preliminary data.</text>
</comment>
<dbReference type="HAMAP" id="MF_01926">
    <property type="entry name" value="PurS"/>
    <property type="match status" value="1"/>
</dbReference>
<name>A0A0G2HLL8_9SYNE</name>
<dbReference type="GO" id="GO:0006189">
    <property type="term" value="P:'de novo' IMP biosynthetic process"/>
    <property type="evidence" value="ECO:0007669"/>
    <property type="project" value="UniProtKB-UniRule"/>
</dbReference>
<dbReference type="EC" id="6.3.5.3" evidence="6"/>
<dbReference type="GO" id="GO:0005524">
    <property type="term" value="F:ATP binding"/>
    <property type="evidence" value="ECO:0007669"/>
    <property type="project" value="UniProtKB-UniRule"/>
</dbReference>
<dbReference type="Pfam" id="PF02700">
    <property type="entry name" value="PurS"/>
    <property type="match status" value="1"/>
</dbReference>
<dbReference type="Proteomes" id="UP000035067">
    <property type="component" value="Unassembled WGS sequence"/>
</dbReference>
<comment type="catalytic activity">
    <reaction evidence="6">
        <text>N(2)-formyl-N(1)-(5-phospho-beta-D-ribosyl)glycinamide + L-glutamine + ATP + H2O = 2-formamido-N(1)-(5-O-phospho-beta-D-ribosyl)acetamidine + L-glutamate + ADP + phosphate + H(+)</text>
        <dbReference type="Rhea" id="RHEA:17129"/>
        <dbReference type="ChEBI" id="CHEBI:15377"/>
        <dbReference type="ChEBI" id="CHEBI:15378"/>
        <dbReference type="ChEBI" id="CHEBI:29985"/>
        <dbReference type="ChEBI" id="CHEBI:30616"/>
        <dbReference type="ChEBI" id="CHEBI:43474"/>
        <dbReference type="ChEBI" id="CHEBI:58359"/>
        <dbReference type="ChEBI" id="CHEBI:147286"/>
        <dbReference type="ChEBI" id="CHEBI:147287"/>
        <dbReference type="ChEBI" id="CHEBI:456216"/>
        <dbReference type="EC" id="6.3.5.3"/>
    </reaction>
</comment>
<evidence type="ECO:0000256" key="3">
    <source>
        <dbReference type="ARBA" id="ARBA00022741"/>
    </source>
</evidence>
<evidence type="ECO:0000256" key="4">
    <source>
        <dbReference type="ARBA" id="ARBA00022755"/>
    </source>
</evidence>
<keyword evidence="2 6" id="KW-0436">Ligase</keyword>
<dbReference type="PATRIC" id="fig|1604020.3.peg.953"/>
<keyword evidence="1 6" id="KW-0963">Cytoplasm</keyword>
<sequence>MPHFHATVRVGLRASVLDPAGDAVCAAALRLGHSAIQSIRIGKAIEVQLEAPDAATARRQLESLSAQLLANPVMETWSLELHHQEN</sequence>
<dbReference type="GO" id="GO:0004642">
    <property type="term" value="F:phosphoribosylformylglycinamidine synthase activity"/>
    <property type="evidence" value="ECO:0007669"/>
    <property type="project" value="UniProtKB-UniRule"/>
</dbReference>
<dbReference type="PANTHER" id="PTHR34696:SF1">
    <property type="entry name" value="PHOSPHORIBOSYLFORMYLGLYCINAMIDINE SYNTHASE SUBUNIT PURS"/>
    <property type="match status" value="1"/>
</dbReference>
<comment type="function">
    <text evidence="6">Part of the phosphoribosylformylglycinamidine synthase complex involved in the purines biosynthetic pathway. Catalyzes the ATP-dependent conversion of formylglycinamide ribonucleotide (FGAR) and glutamine to yield formylglycinamidine ribonucleotide (FGAM) and glutamate. The FGAM synthase complex is composed of three subunits. PurQ produces an ammonia molecule by converting glutamine to glutamate. PurL transfers the ammonia molecule to FGAR to form FGAM in an ATP-dependent manner. PurS interacts with PurQ and PurL and is thought to assist in the transfer of the ammonia molecule from PurQ to PurL.</text>
</comment>
<accession>A0A0G2HLL8</accession>
<comment type="subcellular location">
    <subcellularLocation>
        <location evidence="6">Cytoplasm</location>
    </subcellularLocation>
</comment>
<reference evidence="7 8" key="1">
    <citation type="submission" date="2015-01" db="EMBL/GenBank/DDBJ databases">
        <title>Lifestyle Evolution in Cyanobacterial Symbionts of Sponges.</title>
        <authorList>
            <person name="Burgsdorf I."/>
            <person name="Slaby B.M."/>
            <person name="Handley K.M."/>
            <person name="Haber M."/>
            <person name="Blom J."/>
            <person name="Marshall C.W."/>
            <person name="Gilbert J.A."/>
            <person name="Hentschel U."/>
            <person name="Steindler L."/>
        </authorList>
    </citation>
    <scope>NUCLEOTIDE SEQUENCE [LARGE SCALE GENOMIC DNA]</scope>
    <source>
        <strain evidence="7">SP3</strain>
    </source>
</reference>
<dbReference type="InterPro" id="IPR003850">
    <property type="entry name" value="PurS"/>
</dbReference>
<evidence type="ECO:0000256" key="1">
    <source>
        <dbReference type="ARBA" id="ARBA00022490"/>
    </source>
</evidence>
<protein>
    <recommendedName>
        <fullName evidence="6">Phosphoribosylformylglycinamidine synthase subunit PurS</fullName>
        <shortName evidence="6">FGAM synthase</shortName>
        <ecNumber evidence="6">6.3.5.3</ecNumber>
    </recommendedName>
    <alternativeName>
        <fullName evidence="6">Formylglycinamide ribonucleotide amidotransferase subunit III</fullName>
        <shortName evidence="6">FGAR amidotransferase III</shortName>
        <shortName evidence="6">FGAR-AT III</shortName>
    </alternativeName>
    <alternativeName>
        <fullName evidence="6">Phosphoribosylformylglycinamidine synthase subunit III</fullName>
    </alternativeName>
</protein>
<dbReference type="NCBIfam" id="TIGR00302">
    <property type="entry name" value="phosphoribosylformylglycinamidine synthase subunit PurS"/>
    <property type="match status" value="1"/>
</dbReference>
<comment type="pathway">
    <text evidence="6">Purine metabolism; IMP biosynthesis via de novo pathway; 5-amino-1-(5-phospho-D-ribosyl)imidazole from N(2)-formyl-N(1)-(5-phospho-D-ribosyl)glycinamide: step 1/2.</text>
</comment>
<evidence type="ECO:0000256" key="5">
    <source>
        <dbReference type="ARBA" id="ARBA00022840"/>
    </source>
</evidence>